<gene>
    <name evidence="2" type="ORF">ARMGADRAFT_1112662</name>
</gene>
<name>A0A2H3D881_ARMGA</name>
<dbReference type="InParanoid" id="A0A2H3D881"/>
<proteinExistence type="predicted"/>
<keyword evidence="1" id="KW-0472">Membrane</keyword>
<dbReference type="OrthoDB" id="3238768at2759"/>
<keyword evidence="1" id="KW-0812">Transmembrane</keyword>
<evidence type="ECO:0000256" key="1">
    <source>
        <dbReference type="SAM" id="Phobius"/>
    </source>
</evidence>
<keyword evidence="3" id="KW-1185">Reference proteome</keyword>
<dbReference type="AlphaFoldDB" id="A0A2H3D881"/>
<dbReference type="STRING" id="47427.A0A2H3D881"/>
<evidence type="ECO:0000313" key="3">
    <source>
        <dbReference type="Proteomes" id="UP000217790"/>
    </source>
</evidence>
<evidence type="ECO:0000313" key="2">
    <source>
        <dbReference type="EMBL" id="PBK90310.1"/>
    </source>
</evidence>
<organism evidence="2 3">
    <name type="scientific">Armillaria gallica</name>
    <name type="common">Bulbous honey fungus</name>
    <name type="synonym">Armillaria bulbosa</name>
    <dbReference type="NCBI Taxonomy" id="47427"/>
    <lineage>
        <taxon>Eukaryota</taxon>
        <taxon>Fungi</taxon>
        <taxon>Dikarya</taxon>
        <taxon>Basidiomycota</taxon>
        <taxon>Agaricomycotina</taxon>
        <taxon>Agaricomycetes</taxon>
        <taxon>Agaricomycetidae</taxon>
        <taxon>Agaricales</taxon>
        <taxon>Marasmiineae</taxon>
        <taxon>Physalacriaceae</taxon>
        <taxon>Armillaria</taxon>
    </lineage>
</organism>
<dbReference type="Proteomes" id="UP000217790">
    <property type="component" value="Unassembled WGS sequence"/>
</dbReference>
<reference evidence="3" key="1">
    <citation type="journal article" date="2017" name="Nat. Ecol. Evol.">
        <title>Genome expansion and lineage-specific genetic innovations in the forest pathogenic fungi Armillaria.</title>
        <authorList>
            <person name="Sipos G."/>
            <person name="Prasanna A.N."/>
            <person name="Walter M.C."/>
            <person name="O'Connor E."/>
            <person name="Balint B."/>
            <person name="Krizsan K."/>
            <person name="Kiss B."/>
            <person name="Hess J."/>
            <person name="Varga T."/>
            <person name="Slot J."/>
            <person name="Riley R."/>
            <person name="Boka B."/>
            <person name="Rigling D."/>
            <person name="Barry K."/>
            <person name="Lee J."/>
            <person name="Mihaltcheva S."/>
            <person name="LaButti K."/>
            <person name="Lipzen A."/>
            <person name="Waldron R."/>
            <person name="Moloney N.M."/>
            <person name="Sperisen C."/>
            <person name="Kredics L."/>
            <person name="Vagvoelgyi C."/>
            <person name="Patrignani A."/>
            <person name="Fitzpatrick D."/>
            <person name="Nagy I."/>
            <person name="Doyle S."/>
            <person name="Anderson J.B."/>
            <person name="Grigoriev I.V."/>
            <person name="Gueldener U."/>
            <person name="Muensterkoetter M."/>
            <person name="Nagy L.G."/>
        </authorList>
    </citation>
    <scope>NUCLEOTIDE SEQUENCE [LARGE SCALE GENOMIC DNA]</scope>
    <source>
        <strain evidence="3">Ar21-2</strain>
    </source>
</reference>
<feature type="transmembrane region" description="Helical" evidence="1">
    <location>
        <begin position="48"/>
        <end position="67"/>
    </location>
</feature>
<accession>A0A2H3D881</accession>
<protein>
    <submittedName>
        <fullName evidence="2">Uncharacterized protein</fullName>
    </submittedName>
</protein>
<dbReference type="EMBL" id="KZ293666">
    <property type="protein sequence ID" value="PBK90310.1"/>
    <property type="molecule type" value="Genomic_DNA"/>
</dbReference>
<keyword evidence="1" id="KW-1133">Transmembrane helix</keyword>
<feature type="transmembrane region" description="Helical" evidence="1">
    <location>
        <begin position="100"/>
        <end position="118"/>
    </location>
</feature>
<sequence>MIRCLQIISVTLTTDLIPIVALVQPHLPESKNRVQVTPPHSRDWMNSLSFWILLAVITRALITWYLLYGFPVSACTADKLELLMKKITAFAHEMNLSSTSSSLAVALLNVCFAVYIMIRQSEFESAIGKASMGFQVVGGKFENMVCAAGVALLGWGLDNVVTGIDLSRNGFPELLIRVSPTTFESSFVTNRHVETDREHRALYAPVDKGFSAWSFLVAAFFVERLVQGFPNAFGVFLDGTNPFI</sequence>